<comment type="caution">
    <text evidence="2">The sequence shown here is derived from an EMBL/GenBank/DDBJ whole genome shotgun (WGS) entry which is preliminary data.</text>
</comment>
<feature type="transmembrane region" description="Helical" evidence="1">
    <location>
        <begin position="7"/>
        <end position="28"/>
    </location>
</feature>
<proteinExistence type="predicted"/>
<dbReference type="Proteomes" id="UP001190002">
    <property type="component" value="Unassembled WGS sequence"/>
</dbReference>
<keyword evidence="1" id="KW-0812">Transmembrane</keyword>
<evidence type="ECO:0000313" key="5">
    <source>
        <dbReference type="Proteomes" id="UP001190452"/>
    </source>
</evidence>
<evidence type="ECO:0000313" key="2">
    <source>
        <dbReference type="EMBL" id="CAJ0694238.1"/>
    </source>
</evidence>
<evidence type="ECO:0000313" key="3">
    <source>
        <dbReference type="EMBL" id="CAJ0889311.1"/>
    </source>
</evidence>
<sequence>MKPLKTGATFGVTVMLFYALCAVVWYAFPEPFMQFMTALFHGIDFHPLQSGKATLGGTVYADVVLGLWAFFAATFFAWLSAKLPSAH</sequence>
<dbReference type="AlphaFoldDB" id="A0AAD2B2Y4"/>
<dbReference type="EMBL" id="CAUDKV010000020">
    <property type="protein sequence ID" value="CAJ0889311.1"/>
    <property type="molecule type" value="Genomic_DNA"/>
</dbReference>
<keyword evidence="5" id="KW-1185">Reference proteome</keyword>
<evidence type="ECO:0000256" key="1">
    <source>
        <dbReference type="SAM" id="Phobius"/>
    </source>
</evidence>
<dbReference type="Proteomes" id="UP001190452">
    <property type="component" value="Unassembled WGS sequence"/>
</dbReference>
<evidence type="ECO:0000313" key="4">
    <source>
        <dbReference type="Proteomes" id="UP001190002"/>
    </source>
</evidence>
<name>A0AAD2B2Y4_9RALS</name>
<protein>
    <submittedName>
        <fullName evidence="2">Uncharacterized protein</fullName>
    </submittedName>
</protein>
<feature type="transmembrane region" description="Helical" evidence="1">
    <location>
        <begin position="59"/>
        <end position="81"/>
    </location>
</feature>
<keyword evidence="1" id="KW-0472">Membrane</keyword>
<organism evidence="2 4">
    <name type="scientific">Ralstonia mannitolilytica</name>
    <dbReference type="NCBI Taxonomy" id="105219"/>
    <lineage>
        <taxon>Bacteria</taxon>
        <taxon>Pseudomonadati</taxon>
        <taxon>Pseudomonadota</taxon>
        <taxon>Betaproteobacteria</taxon>
        <taxon>Burkholderiales</taxon>
        <taxon>Burkholderiaceae</taxon>
        <taxon>Ralstonia</taxon>
    </lineage>
</organism>
<keyword evidence="1" id="KW-1133">Transmembrane helix</keyword>
<dbReference type="EMBL" id="CATVXE010000023">
    <property type="protein sequence ID" value="CAJ0694238.1"/>
    <property type="molecule type" value="Genomic_DNA"/>
</dbReference>
<gene>
    <name evidence="3" type="ORF">R77569_03964</name>
    <name evidence="2" type="ORF">R77591_04219</name>
</gene>
<dbReference type="Pfam" id="PF18926">
    <property type="entry name" value="DUF5676"/>
    <property type="match status" value="1"/>
</dbReference>
<dbReference type="RefSeq" id="WP_104564768.1">
    <property type="nucleotide sequence ID" value="NZ_CATVXE010000023.1"/>
</dbReference>
<reference evidence="2 5" key="1">
    <citation type="submission" date="2023-07" db="EMBL/GenBank/DDBJ databases">
        <authorList>
            <person name="Peeters C."/>
        </authorList>
    </citation>
    <scope>NUCLEOTIDE SEQUENCE</scope>
    <source>
        <strain evidence="3 5">R-77569</strain>
        <strain evidence="2">R-77591</strain>
    </source>
</reference>
<dbReference type="InterPro" id="IPR044020">
    <property type="entry name" value="DUF5676"/>
</dbReference>
<accession>A0AAD2B2Y4</accession>